<organism evidence="2 3">
    <name type="scientific">Limnoraphis robusta CCNP1315</name>
    <dbReference type="NCBI Taxonomy" id="3110306"/>
    <lineage>
        <taxon>Bacteria</taxon>
        <taxon>Bacillati</taxon>
        <taxon>Cyanobacteriota</taxon>
        <taxon>Cyanophyceae</taxon>
        <taxon>Oscillatoriophycideae</taxon>
        <taxon>Oscillatoriales</taxon>
        <taxon>Sirenicapillariaceae</taxon>
        <taxon>Limnoraphis</taxon>
    </lineage>
</organism>
<evidence type="ECO:0000259" key="1">
    <source>
        <dbReference type="PROSITE" id="PS52006"/>
    </source>
</evidence>
<evidence type="ECO:0000313" key="3">
    <source>
        <dbReference type="Proteomes" id="UP001301728"/>
    </source>
</evidence>
<evidence type="ECO:0000313" key="2">
    <source>
        <dbReference type="EMBL" id="MEA5518871.1"/>
    </source>
</evidence>
<sequence length="359" mass="40810">MKFSFTNNTKGQYSSEQIYFVILGKNSTGQFGHVDKNGSLIPCKESDNDAPGHLTKNGQNWCNYLHKLSELPEIKVPEINSGRAYIGLGSPVYLKIVNNGNGFVGPNTANPSDPNADVYFDWLEFTIDDAGFHGNTTQVDQFGFPMTIELIGTDGVAKKLGITESRSILFSEYMKSVPAEFQSLVQEPYRILAPFKGSFARGQQYEKYFDGYIAEMWQYYTSNPLVFKTHEGMFTGKVEDNVFTFTKDGDVNTKYKIHYPTSWEVFECAGVFAQGNAMEKVIQSQVSAMFNRHVLRSPENRCNPQEYYKNAPANYYAQFWHLHSIDNKAYGFPFDDVCDQSTLLEHRDPKELKVVISWD</sequence>
<dbReference type="Pfam" id="PF16483">
    <property type="entry name" value="Glyco_hydro_64"/>
    <property type="match status" value="1"/>
</dbReference>
<keyword evidence="3" id="KW-1185">Reference proteome</keyword>
<dbReference type="InterPro" id="IPR037176">
    <property type="entry name" value="Osmotin/thaumatin-like_sf"/>
</dbReference>
<dbReference type="PROSITE" id="PS52006">
    <property type="entry name" value="GH64"/>
    <property type="match status" value="1"/>
</dbReference>
<dbReference type="InterPro" id="IPR037398">
    <property type="entry name" value="Glyco_hydro_64_fam"/>
</dbReference>
<dbReference type="Proteomes" id="UP001301728">
    <property type="component" value="Unassembled WGS sequence"/>
</dbReference>
<dbReference type="RefSeq" id="WP_323275759.1">
    <property type="nucleotide sequence ID" value="NZ_JAYGHT010000017.1"/>
</dbReference>
<keyword evidence="2" id="KW-0378">Hydrolase</keyword>
<gene>
    <name evidence="2" type="ORF">VB854_07915</name>
</gene>
<dbReference type="Gene3D" id="2.60.110.10">
    <property type="entry name" value="Thaumatin"/>
    <property type="match status" value="1"/>
</dbReference>
<dbReference type="InterPro" id="IPR032477">
    <property type="entry name" value="Glyco_hydro_64"/>
</dbReference>
<dbReference type="PANTHER" id="PTHR38165">
    <property type="match status" value="1"/>
</dbReference>
<proteinExistence type="predicted"/>
<accession>A0ABU5TW43</accession>
<dbReference type="EMBL" id="JAYGHT010000017">
    <property type="protein sequence ID" value="MEA5518871.1"/>
    <property type="molecule type" value="Genomic_DNA"/>
</dbReference>
<comment type="caution">
    <text evidence="2">The sequence shown here is derived from an EMBL/GenBank/DDBJ whole genome shotgun (WGS) entry which is preliminary data.</text>
</comment>
<dbReference type="GO" id="GO:0016787">
    <property type="term" value="F:hydrolase activity"/>
    <property type="evidence" value="ECO:0007669"/>
    <property type="project" value="UniProtKB-KW"/>
</dbReference>
<reference evidence="2 3" key="1">
    <citation type="submission" date="2023-12" db="EMBL/GenBank/DDBJ databases">
        <title>Baltic Sea Cyanobacteria.</title>
        <authorList>
            <person name="Delbaje E."/>
            <person name="Fewer D.P."/>
            <person name="Shishido T.K."/>
        </authorList>
    </citation>
    <scope>NUCLEOTIDE SEQUENCE [LARGE SCALE GENOMIC DNA]</scope>
    <source>
        <strain evidence="2 3">CCNP 1315</strain>
    </source>
</reference>
<dbReference type="InterPro" id="IPR042517">
    <property type="entry name" value="Glyco_hydro_64_N_2"/>
</dbReference>
<dbReference type="Gene3D" id="3.30.920.50">
    <property type="entry name" value="Beta-1,3-glucanase, C-terminal domain"/>
    <property type="match status" value="1"/>
</dbReference>
<dbReference type="CDD" id="cd09214">
    <property type="entry name" value="GH64-like"/>
    <property type="match status" value="1"/>
</dbReference>
<dbReference type="PANTHER" id="PTHR38165:SF1">
    <property type="entry name" value="GLUCANASE B"/>
    <property type="match status" value="1"/>
</dbReference>
<protein>
    <submittedName>
        <fullName evidence="2">Glycoside hydrolase family 64 protein</fullName>
    </submittedName>
</protein>
<feature type="domain" description="GH64" evidence="1">
    <location>
        <begin position="1"/>
        <end position="358"/>
    </location>
</feature>
<name>A0ABU5TW43_9CYAN</name>